<dbReference type="Proteomes" id="UP000198718">
    <property type="component" value="Unassembled WGS sequence"/>
</dbReference>
<keyword evidence="5 9" id="KW-0227">DNA damage</keyword>
<accession>A0A1G9CGE6</accession>
<dbReference type="OrthoDB" id="9806954at2"/>
<feature type="coiled-coil region" evidence="10">
    <location>
        <begin position="348"/>
        <end position="375"/>
    </location>
</feature>
<keyword evidence="7 9" id="KW-0234">DNA repair</keyword>
<dbReference type="InterPro" id="IPR027417">
    <property type="entry name" value="P-loop_NTPase"/>
</dbReference>
<evidence type="ECO:0000256" key="9">
    <source>
        <dbReference type="PIRNR" id="PIRNR003128"/>
    </source>
</evidence>
<protein>
    <recommendedName>
        <fullName evidence="3 9">DNA repair protein RecN</fullName>
    </recommendedName>
    <alternativeName>
        <fullName evidence="8 9">Recombination protein N</fullName>
    </alternativeName>
</protein>
<name>A0A1G9CGE6_9FIRM</name>
<evidence type="ECO:0000256" key="6">
    <source>
        <dbReference type="ARBA" id="ARBA00022840"/>
    </source>
</evidence>
<dbReference type="NCBIfam" id="TIGR00634">
    <property type="entry name" value="recN"/>
    <property type="match status" value="1"/>
</dbReference>
<dbReference type="RefSeq" id="WP_090552774.1">
    <property type="nucleotide sequence ID" value="NZ_FNFP01000002.1"/>
</dbReference>
<proteinExistence type="inferred from homology"/>
<evidence type="ECO:0000259" key="11">
    <source>
        <dbReference type="Pfam" id="PF02463"/>
    </source>
</evidence>
<dbReference type="GO" id="GO:0005524">
    <property type="term" value="F:ATP binding"/>
    <property type="evidence" value="ECO:0007669"/>
    <property type="project" value="UniProtKB-KW"/>
</dbReference>
<dbReference type="SUPFAM" id="SSF52540">
    <property type="entry name" value="P-loop containing nucleoside triphosphate hydrolases"/>
    <property type="match status" value="1"/>
</dbReference>
<dbReference type="FunFam" id="3.40.50.300:FF:000319">
    <property type="entry name" value="DNA repair protein RecN"/>
    <property type="match status" value="1"/>
</dbReference>
<dbReference type="FunFam" id="3.40.50.300:FF:000356">
    <property type="entry name" value="DNA repair protein RecN"/>
    <property type="match status" value="1"/>
</dbReference>
<dbReference type="PIRSF" id="PIRSF003128">
    <property type="entry name" value="RecN"/>
    <property type="match status" value="1"/>
</dbReference>
<dbReference type="PANTHER" id="PTHR11059">
    <property type="entry name" value="DNA REPAIR PROTEIN RECN"/>
    <property type="match status" value="1"/>
</dbReference>
<gene>
    <name evidence="12" type="ORF">SAMN05660472_01456</name>
</gene>
<evidence type="ECO:0000256" key="1">
    <source>
        <dbReference type="ARBA" id="ARBA00003618"/>
    </source>
</evidence>
<keyword evidence="13" id="KW-1185">Reference proteome</keyword>
<dbReference type="InterPro" id="IPR004604">
    <property type="entry name" value="DNA_recomb/repair_RecN"/>
</dbReference>
<evidence type="ECO:0000313" key="13">
    <source>
        <dbReference type="Proteomes" id="UP000198718"/>
    </source>
</evidence>
<sequence length="571" mass="64993">MLLQLEVKNFALIDELNIQFDKGLNILTGETGAGKSIIIDAVNMAIGERADRQFVRTGSKKSMIQAIFSVSEISDLEEVLDEYGIEVDEDKAIIVTREIYGNGRSVSRINGIMVNQGVLKSITQKLIDIHGQHEHQSLLHTEFHIDLLDLYGGKDIHDLLVMLSNKYQHYLKLKKSLESFCYDDMERERKIDLLKFQIEEIETAELTIGEEEELNQKRILLGNSERIYTTLTTTYEDFYNSNTHPSVIDYISKNTKALQSVAGLDGSLSYFYEALEDIQYKIEDIITEIRNYREQIEFDPQILQEIEKRLDTINNLKRKYGSSIQDILDYKEVIQQELDNYIYSEEKISQLKHEITAIKKEIEDLSINISELRIKAGKVFEGQLVDILKSLNMKNVSFAVDIKQLKDTYGNLKVSEKGIDKVEFKLSTNPGEPLKPLAKVASGGEISRVMLALKTILAHIDGIPALIFDEIDTGISGITAQIVGEKLHHISKKRQVICITHLPQIAALANTHFLIEKKIEKNTTKTIVKKLDKDNRLYELGRLLGGEVTEITLKHAEEMIDKAHKKIKATN</sequence>
<evidence type="ECO:0000256" key="4">
    <source>
        <dbReference type="ARBA" id="ARBA00022741"/>
    </source>
</evidence>
<evidence type="ECO:0000256" key="10">
    <source>
        <dbReference type="SAM" id="Coils"/>
    </source>
</evidence>
<keyword evidence="4" id="KW-0547">Nucleotide-binding</keyword>
<comment type="function">
    <text evidence="1 9">May be involved in recombinational repair of damaged DNA.</text>
</comment>
<evidence type="ECO:0000256" key="8">
    <source>
        <dbReference type="ARBA" id="ARBA00033408"/>
    </source>
</evidence>
<dbReference type="GO" id="GO:0043590">
    <property type="term" value="C:bacterial nucleoid"/>
    <property type="evidence" value="ECO:0007669"/>
    <property type="project" value="TreeGrafter"/>
</dbReference>
<dbReference type="AlphaFoldDB" id="A0A1G9CGE6"/>
<dbReference type="CDD" id="cd03241">
    <property type="entry name" value="ABC_RecN"/>
    <property type="match status" value="2"/>
</dbReference>
<dbReference type="STRING" id="393762.SAMN05660472_01456"/>
<dbReference type="Pfam" id="PF02463">
    <property type="entry name" value="SMC_N"/>
    <property type="match status" value="1"/>
</dbReference>
<dbReference type="InterPro" id="IPR003395">
    <property type="entry name" value="RecF/RecN/SMC_N"/>
</dbReference>
<organism evidence="12 13">
    <name type="scientific">Natronincola ferrireducens</name>
    <dbReference type="NCBI Taxonomy" id="393762"/>
    <lineage>
        <taxon>Bacteria</taxon>
        <taxon>Bacillati</taxon>
        <taxon>Bacillota</taxon>
        <taxon>Clostridia</taxon>
        <taxon>Peptostreptococcales</taxon>
        <taxon>Natronincolaceae</taxon>
        <taxon>Natronincola</taxon>
    </lineage>
</organism>
<dbReference type="GO" id="GO:0006281">
    <property type="term" value="P:DNA repair"/>
    <property type="evidence" value="ECO:0007669"/>
    <property type="project" value="UniProtKB-KW"/>
</dbReference>
<dbReference type="Gene3D" id="3.40.50.300">
    <property type="entry name" value="P-loop containing nucleotide triphosphate hydrolases"/>
    <property type="match status" value="2"/>
</dbReference>
<feature type="domain" description="RecF/RecN/SMC N-terminal" evidence="11">
    <location>
        <begin position="2"/>
        <end position="517"/>
    </location>
</feature>
<dbReference type="GO" id="GO:0009432">
    <property type="term" value="P:SOS response"/>
    <property type="evidence" value="ECO:0007669"/>
    <property type="project" value="TreeGrafter"/>
</dbReference>
<comment type="similarity">
    <text evidence="2 9">Belongs to the RecN family.</text>
</comment>
<evidence type="ECO:0000256" key="3">
    <source>
        <dbReference type="ARBA" id="ARBA00021315"/>
    </source>
</evidence>
<dbReference type="EMBL" id="FNFP01000002">
    <property type="protein sequence ID" value="SDK50719.1"/>
    <property type="molecule type" value="Genomic_DNA"/>
</dbReference>
<keyword evidence="10" id="KW-0175">Coiled coil</keyword>
<evidence type="ECO:0000256" key="7">
    <source>
        <dbReference type="ARBA" id="ARBA00023204"/>
    </source>
</evidence>
<dbReference type="NCBIfam" id="NF008121">
    <property type="entry name" value="PRK10869.1"/>
    <property type="match status" value="1"/>
</dbReference>
<evidence type="ECO:0000256" key="5">
    <source>
        <dbReference type="ARBA" id="ARBA00022763"/>
    </source>
</evidence>
<dbReference type="GO" id="GO:0006310">
    <property type="term" value="P:DNA recombination"/>
    <property type="evidence" value="ECO:0007669"/>
    <property type="project" value="InterPro"/>
</dbReference>
<keyword evidence="6" id="KW-0067">ATP-binding</keyword>
<evidence type="ECO:0000313" key="12">
    <source>
        <dbReference type="EMBL" id="SDK50719.1"/>
    </source>
</evidence>
<dbReference type="PANTHER" id="PTHR11059:SF0">
    <property type="entry name" value="DNA REPAIR PROTEIN RECN"/>
    <property type="match status" value="1"/>
</dbReference>
<evidence type="ECO:0000256" key="2">
    <source>
        <dbReference type="ARBA" id="ARBA00009441"/>
    </source>
</evidence>
<reference evidence="12 13" key="1">
    <citation type="submission" date="2016-10" db="EMBL/GenBank/DDBJ databases">
        <authorList>
            <person name="de Groot N.N."/>
        </authorList>
    </citation>
    <scope>NUCLEOTIDE SEQUENCE [LARGE SCALE GENOMIC DNA]</scope>
    <source>
        <strain evidence="12 13">DSM 18346</strain>
    </source>
</reference>